<comment type="caution">
    <text evidence="1">The sequence shown here is derived from an EMBL/GenBank/DDBJ whole genome shotgun (WGS) entry which is preliminary data.</text>
</comment>
<dbReference type="OrthoDB" id="2876402at2"/>
<dbReference type="AlphaFoldDB" id="A0A0L6TYP5"/>
<evidence type="ECO:0000313" key="2">
    <source>
        <dbReference type="Proteomes" id="UP000036873"/>
    </source>
</evidence>
<evidence type="ECO:0000313" key="1">
    <source>
        <dbReference type="EMBL" id="KNZ41376.1"/>
    </source>
</evidence>
<keyword evidence="2" id="KW-1185">Reference proteome</keyword>
<organism evidence="1 2">
    <name type="scientific">Acetobacterium bakii</name>
    <dbReference type="NCBI Taxonomy" id="52689"/>
    <lineage>
        <taxon>Bacteria</taxon>
        <taxon>Bacillati</taxon>
        <taxon>Bacillota</taxon>
        <taxon>Clostridia</taxon>
        <taxon>Eubacteriales</taxon>
        <taxon>Eubacteriaceae</taxon>
        <taxon>Acetobacterium</taxon>
    </lineage>
</organism>
<proteinExistence type="predicted"/>
<accession>A0A0L6TYP5</accession>
<dbReference type="STRING" id="52689.AKG39_12195"/>
<gene>
    <name evidence="1" type="ORF">AKG39_12195</name>
</gene>
<dbReference type="Proteomes" id="UP000036873">
    <property type="component" value="Unassembled WGS sequence"/>
</dbReference>
<dbReference type="RefSeq" id="WP_050740678.1">
    <property type="nucleotide sequence ID" value="NZ_LGYO01000031.1"/>
</dbReference>
<reference evidence="2" key="1">
    <citation type="submission" date="2015-07" db="EMBL/GenBank/DDBJ databases">
        <title>Draft genome sequence of Acetobacterium bakii DSM 8293, a potential psychrophilic chemical producer through syngas fermentation.</title>
        <authorList>
            <person name="Song Y."/>
            <person name="Hwang S."/>
            <person name="Cho B.-K."/>
        </authorList>
    </citation>
    <scope>NUCLEOTIDE SEQUENCE [LARGE SCALE GENOMIC DNA]</scope>
    <source>
        <strain evidence="2">DSM 8239</strain>
    </source>
</reference>
<protein>
    <submittedName>
        <fullName evidence="1">Uncharacterized protein</fullName>
    </submittedName>
</protein>
<sequence>MLKLIEGTKKKRPKVDYEIIYLNGMIRAIKAKELAPDDKTITKRIIFYTVKYFSVLDIKGMNRENLESLLVFDQMLLNQICELTPAELLTIFPVTKSYDGAKYECKDYFNTMVALQAHGLHEPSGHRKRPLPSYGPI</sequence>
<name>A0A0L6TYP5_9FIRM</name>
<dbReference type="EMBL" id="LGYO01000031">
    <property type="protein sequence ID" value="KNZ41376.1"/>
    <property type="molecule type" value="Genomic_DNA"/>
</dbReference>